<gene>
    <name evidence="1" type="ORF">QNI16_04590</name>
</gene>
<reference evidence="1" key="1">
    <citation type="submission" date="2023-05" db="EMBL/GenBank/DDBJ databases">
        <authorList>
            <person name="Zhang X."/>
        </authorList>
    </citation>
    <scope>NUCLEOTIDE SEQUENCE</scope>
    <source>
        <strain evidence="1">YF14B1</strain>
    </source>
</reference>
<organism evidence="1 2">
    <name type="scientific">Xanthocytophaga flava</name>
    <dbReference type="NCBI Taxonomy" id="3048013"/>
    <lineage>
        <taxon>Bacteria</taxon>
        <taxon>Pseudomonadati</taxon>
        <taxon>Bacteroidota</taxon>
        <taxon>Cytophagia</taxon>
        <taxon>Cytophagales</taxon>
        <taxon>Rhodocytophagaceae</taxon>
        <taxon>Xanthocytophaga</taxon>
    </lineage>
</organism>
<dbReference type="AlphaFoldDB" id="A0AAE3QI26"/>
<comment type="caution">
    <text evidence="1">The sequence shown here is derived from an EMBL/GenBank/DDBJ whole genome shotgun (WGS) entry which is preliminary data.</text>
</comment>
<name>A0AAE3QI26_9BACT</name>
<evidence type="ECO:0000313" key="1">
    <source>
        <dbReference type="EMBL" id="MDJ1479752.1"/>
    </source>
</evidence>
<proteinExistence type="predicted"/>
<sequence length="65" mass="7611">MKHTVPKSIGETLLLLLFSLISTMVRYDHYVCDMKFVREPSNVPAHQLKPLHETQDSVLRKENFK</sequence>
<accession>A0AAE3QI26</accession>
<dbReference type="RefSeq" id="WP_313976191.1">
    <property type="nucleotide sequence ID" value="NZ_JASJOS010000002.1"/>
</dbReference>
<protein>
    <submittedName>
        <fullName evidence="1">Uncharacterized protein</fullName>
    </submittedName>
</protein>
<dbReference type="Proteomes" id="UP001241110">
    <property type="component" value="Unassembled WGS sequence"/>
</dbReference>
<evidence type="ECO:0000313" key="2">
    <source>
        <dbReference type="Proteomes" id="UP001241110"/>
    </source>
</evidence>
<dbReference type="EMBL" id="JASJOS010000002">
    <property type="protein sequence ID" value="MDJ1479752.1"/>
    <property type="molecule type" value="Genomic_DNA"/>
</dbReference>